<dbReference type="EMBL" id="BAAAYX010000001">
    <property type="protein sequence ID" value="GAA3689436.1"/>
    <property type="molecule type" value="Genomic_DNA"/>
</dbReference>
<sequence length="131" mass="14834">MSDDSDWVFDGHGNLFDLSQAQEVETYGPPPILRWLSSSDLPQVLGLRCAFAGRNRIVYDLRCASEVFEDSGGLYVNVVDEAQWYRWLDVDDSRRPERIPRATCVGARHVWIEVSEEPPPPPPHPLEGESP</sequence>
<name>A0ABP7CH87_9ACTN</name>
<evidence type="ECO:0000313" key="2">
    <source>
        <dbReference type="Proteomes" id="UP001500051"/>
    </source>
</evidence>
<accession>A0ABP7CH87</accession>
<organism evidence="1 2">
    <name type="scientific">Microlunatus aurantiacus</name>
    <dbReference type="NCBI Taxonomy" id="446786"/>
    <lineage>
        <taxon>Bacteria</taxon>
        <taxon>Bacillati</taxon>
        <taxon>Actinomycetota</taxon>
        <taxon>Actinomycetes</taxon>
        <taxon>Propionibacteriales</taxon>
        <taxon>Propionibacteriaceae</taxon>
        <taxon>Microlunatus</taxon>
    </lineage>
</organism>
<reference evidence="2" key="1">
    <citation type="journal article" date="2019" name="Int. J. Syst. Evol. Microbiol.">
        <title>The Global Catalogue of Microorganisms (GCM) 10K type strain sequencing project: providing services to taxonomists for standard genome sequencing and annotation.</title>
        <authorList>
            <consortium name="The Broad Institute Genomics Platform"/>
            <consortium name="The Broad Institute Genome Sequencing Center for Infectious Disease"/>
            <person name="Wu L."/>
            <person name="Ma J."/>
        </authorList>
    </citation>
    <scope>NUCLEOTIDE SEQUENCE [LARGE SCALE GENOMIC DNA]</scope>
    <source>
        <strain evidence="2">JCM 16548</strain>
    </source>
</reference>
<dbReference type="RefSeq" id="WP_344810223.1">
    <property type="nucleotide sequence ID" value="NZ_BAAAYX010000001.1"/>
</dbReference>
<proteinExistence type="predicted"/>
<comment type="caution">
    <text evidence="1">The sequence shown here is derived from an EMBL/GenBank/DDBJ whole genome shotgun (WGS) entry which is preliminary data.</text>
</comment>
<gene>
    <name evidence="1" type="ORF">GCM10022204_00150</name>
</gene>
<protein>
    <submittedName>
        <fullName evidence="1">Uncharacterized protein</fullName>
    </submittedName>
</protein>
<keyword evidence="2" id="KW-1185">Reference proteome</keyword>
<evidence type="ECO:0000313" key="1">
    <source>
        <dbReference type="EMBL" id="GAA3689436.1"/>
    </source>
</evidence>
<dbReference type="Proteomes" id="UP001500051">
    <property type="component" value="Unassembled WGS sequence"/>
</dbReference>